<comment type="similarity">
    <text evidence="1 5">Belongs to the DTD family.</text>
</comment>
<dbReference type="Gene3D" id="3.50.80.10">
    <property type="entry name" value="D-tyrosyl-tRNA(Tyr) deacylase"/>
    <property type="match status" value="1"/>
</dbReference>
<evidence type="ECO:0000256" key="1">
    <source>
        <dbReference type="ARBA" id="ARBA00009673"/>
    </source>
</evidence>
<dbReference type="Proteomes" id="UP001165060">
    <property type="component" value="Unassembled WGS sequence"/>
</dbReference>
<protein>
    <recommendedName>
        <fullName evidence="2 5">D-aminoacyl-tRNA deacylase</fullName>
        <ecNumber evidence="2 5">3.1.1.96</ecNumber>
    </recommendedName>
</protein>
<reference evidence="6 7" key="1">
    <citation type="journal article" date="2023" name="Commun. Biol.">
        <title>Genome analysis of Parmales, the sister group of diatoms, reveals the evolutionary specialization of diatoms from phago-mixotrophs to photoautotrophs.</title>
        <authorList>
            <person name="Ban H."/>
            <person name="Sato S."/>
            <person name="Yoshikawa S."/>
            <person name="Yamada K."/>
            <person name="Nakamura Y."/>
            <person name="Ichinomiya M."/>
            <person name="Sato N."/>
            <person name="Blanc-Mathieu R."/>
            <person name="Endo H."/>
            <person name="Kuwata A."/>
            <person name="Ogata H."/>
        </authorList>
    </citation>
    <scope>NUCLEOTIDE SEQUENCE [LARGE SCALE GENOMIC DNA]</scope>
</reference>
<evidence type="ECO:0000256" key="5">
    <source>
        <dbReference type="RuleBase" id="RU003470"/>
    </source>
</evidence>
<gene>
    <name evidence="6" type="ORF">TeGR_g7301</name>
</gene>
<dbReference type="InterPro" id="IPR023509">
    <property type="entry name" value="DTD-like_sf"/>
</dbReference>
<keyword evidence="7" id="KW-1185">Reference proteome</keyword>
<sequence>MRLVIQRASSGSVSVNNSLVSSIGPGIVCLVGLHASDTAWDREYCAKKLVAAKLWDNEDGKPWRKGCKALQYEILCVSQFTLYGTINKKQTPDFKLAMPGDPALEAYTAFKALVAELHGDASKVKDGAFGQHMDVQIANDGPVTLIVDSLPERPADAAPPAPSQP</sequence>
<proteinExistence type="inferred from homology"/>
<dbReference type="NCBIfam" id="TIGR00256">
    <property type="entry name" value="D-aminoacyl-tRNA deacylase"/>
    <property type="match status" value="1"/>
</dbReference>
<dbReference type="InterPro" id="IPR003732">
    <property type="entry name" value="Daa-tRNA_deacyls_DTD"/>
</dbReference>
<organism evidence="6 7">
    <name type="scientific">Tetraparma gracilis</name>
    <dbReference type="NCBI Taxonomy" id="2962635"/>
    <lineage>
        <taxon>Eukaryota</taxon>
        <taxon>Sar</taxon>
        <taxon>Stramenopiles</taxon>
        <taxon>Ochrophyta</taxon>
        <taxon>Bolidophyceae</taxon>
        <taxon>Parmales</taxon>
        <taxon>Triparmaceae</taxon>
        <taxon>Tetraparma</taxon>
    </lineage>
</organism>
<dbReference type="PANTHER" id="PTHR10472:SF5">
    <property type="entry name" value="D-AMINOACYL-TRNA DEACYLASE 1"/>
    <property type="match status" value="1"/>
</dbReference>
<evidence type="ECO:0000256" key="3">
    <source>
        <dbReference type="ARBA" id="ARBA00047676"/>
    </source>
</evidence>
<comment type="catalytic activity">
    <reaction evidence="3">
        <text>glycyl-tRNA(Ala) + H2O = tRNA(Ala) + glycine + H(+)</text>
        <dbReference type="Rhea" id="RHEA:53744"/>
        <dbReference type="Rhea" id="RHEA-COMP:9657"/>
        <dbReference type="Rhea" id="RHEA-COMP:13640"/>
        <dbReference type="ChEBI" id="CHEBI:15377"/>
        <dbReference type="ChEBI" id="CHEBI:15378"/>
        <dbReference type="ChEBI" id="CHEBI:57305"/>
        <dbReference type="ChEBI" id="CHEBI:78442"/>
        <dbReference type="ChEBI" id="CHEBI:78522"/>
        <dbReference type="EC" id="3.1.1.96"/>
    </reaction>
</comment>
<comment type="subcellular location">
    <subcellularLocation>
        <location evidence="5">Cytoplasm</location>
    </subcellularLocation>
</comment>
<comment type="catalytic activity">
    <reaction evidence="4">
        <text>a D-aminoacyl-tRNA + H2O = a tRNA + a D-alpha-amino acid + H(+)</text>
        <dbReference type="Rhea" id="RHEA:13953"/>
        <dbReference type="Rhea" id="RHEA-COMP:10123"/>
        <dbReference type="Rhea" id="RHEA-COMP:10124"/>
        <dbReference type="ChEBI" id="CHEBI:15377"/>
        <dbReference type="ChEBI" id="CHEBI:15378"/>
        <dbReference type="ChEBI" id="CHEBI:59871"/>
        <dbReference type="ChEBI" id="CHEBI:78442"/>
        <dbReference type="ChEBI" id="CHEBI:79333"/>
        <dbReference type="EC" id="3.1.1.96"/>
    </reaction>
</comment>
<keyword evidence="5" id="KW-0963">Cytoplasm</keyword>
<evidence type="ECO:0000256" key="4">
    <source>
        <dbReference type="ARBA" id="ARBA00048018"/>
    </source>
</evidence>
<dbReference type="SUPFAM" id="SSF69500">
    <property type="entry name" value="DTD-like"/>
    <property type="match status" value="1"/>
</dbReference>
<accession>A0ABQ6MW04</accession>
<dbReference type="Pfam" id="PF02580">
    <property type="entry name" value="Tyr_Deacylase"/>
    <property type="match status" value="1"/>
</dbReference>
<evidence type="ECO:0000313" key="7">
    <source>
        <dbReference type="Proteomes" id="UP001165060"/>
    </source>
</evidence>
<name>A0ABQ6MW04_9STRA</name>
<keyword evidence="5" id="KW-0378">Hydrolase</keyword>
<evidence type="ECO:0000256" key="2">
    <source>
        <dbReference type="ARBA" id="ARBA00013056"/>
    </source>
</evidence>
<comment type="caution">
    <text evidence="6">The sequence shown here is derived from an EMBL/GenBank/DDBJ whole genome shotgun (WGS) entry which is preliminary data.</text>
</comment>
<dbReference type="EMBL" id="BRYB01003271">
    <property type="protein sequence ID" value="GMI33853.1"/>
    <property type="molecule type" value="Genomic_DNA"/>
</dbReference>
<evidence type="ECO:0000313" key="6">
    <source>
        <dbReference type="EMBL" id="GMI33853.1"/>
    </source>
</evidence>
<keyword evidence="5" id="KW-0820">tRNA-binding</keyword>
<keyword evidence="5" id="KW-0694">RNA-binding</keyword>
<dbReference type="EC" id="3.1.1.96" evidence="2 5"/>
<dbReference type="PANTHER" id="PTHR10472">
    <property type="entry name" value="D-TYROSYL-TRNA TYR DEACYLASE"/>
    <property type="match status" value="1"/>
</dbReference>